<protein>
    <submittedName>
        <fullName evidence="2">Metallothiol transferase FosB</fullName>
        <ecNumber evidence="2">2.5.1.-</ecNumber>
    </submittedName>
</protein>
<accession>A0A916K8S2</accession>
<dbReference type="AlphaFoldDB" id="A0A916K8S2"/>
<dbReference type="Pfam" id="PF00903">
    <property type="entry name" value="Glyoxalase"/>
    <property type="match status" value="1"/>
</dbReference>
<evidence type="ECO:0000313" key="2">
    <source>
        <dbReference type="EMBL" id="CAG7650108.1"/>
    </source>
</evidence>
<dbReference type="PANTHER" id="PTHR36503">
    <property type="entry name" value="BLR2520 PROTEIN"/>
    <property type="match status" value="1"/>
</dbReference>
<organism evidence="2 3">
    <name type="scientific">Paenibacillus solanacearum</name>
    <dbReference type="NCBI Taxonomy" id="2048548"/>
    <lineage>
        <taxon>Bacteria</taxon>
        <taxon>Bacillati</taxon>
        <taxon>Bacillota</taxon>
        <taxon>Bacilli</taxon>
        <taxon>Bacillales</taxon>
        <taxon>Paenibacillaceae</taxon>
        <taxon>Paenibacillus</taxon>
    </lineage>
</organism>
<feature type="domain" description="VOC" evidence="1">
    <location>
        <begin position="8"/>
        <end position="129"/>
    </location>
</feature>
<dbReference type="EMBL" id="CAJVAS010000052">
    <property type="protein sequence ID" value="CAG7650108.1"/>
    <property type="molecule type" value="Genomic_DNA"/>
</dbReference>
<dbReference type="InterPro" id="IPR004360">
    <property type="entry name" value="Glyas_Fos-R_dOase_dom"/>
</dbReference>
<dbReference type="Proteomes" id="UP000693672">
    <property type="component" value="Unassembled WGS sequence"/>
</dbReference>
<keyword evidence="2" id="KW-0808">Transferase</keyword>
<dbReference type="GO" id="GO:0016740">
    <property type="term" value="F:transferase activity"/>
    <property type="evidence" value="ECO:0007669"/>
    <property type="project" value="UniProtKB-KW"/>
</dbReference>
<dbReference type="PROSITE" id="PS51819">
    <property type="entry name" value="VOC"/>
    <property type="match status" value="1"/>
</dbReference>
<keyword evidence="3" id="KW-1185">Reference proteome</keyword>
<gene>
    <name evidence="2" type="primary">fosB</name>
    <name evidence="2" type="ORF">PAESOLCIP111_06004</name>
</gene>
<sequence>METLGSMNVNVITLFVEDLKDAMSFYQEVFGLLSVYEDNNSAVFDLGNISINLLKISEAQKLISPGTVANRKAGSRFQFTIRVDNLDAVCDELKIRGVALLNGPMNRPWGVRTVSFTDPGGHIWEIAQQLT</sequence>
<proteinExistence type="predicted"/>
<reference evidence="2" key="1">
    <citation type="submission" date="2021-06" db="EMBL/GenBank/DDBJ databases">
        <authorList>
            <person name="Criscuolo A."/>
        </authorList>
    </citation>
    <scope>NUCLEOTIDE SEQUENCE</scope>
    <source>
        <strain evidence="2">CIP111600</strain>
    </source>
</reference>
<evidence type="ECO:0000259" key="1">
    <source>
        <dbReference type="PROSITE" id="PS51819"/>
    </source>
</evidence>
<name>A0A916K8S2_9BACL</name>
<dbReference type="RefSeq" id="WP_218095687.1">
    <property type="nucleotide sequence ID" value="NZ_CAJVAS010000052.1"/>
</dbReference>
<dbReference type="InterPro" id="IPR037523">
    <property type="entry name" value="VOC_core"/>
</dbReference>
<dbReference type="PANTHER" id="PTHR36503:SF3">
    <property type="entry name" value="BLR0126 PROTEIN"/>
    <property type="match status" value="1"/>
</dbReference>
<dbReference type="EC" id="2.5.1.-" evidence="2"/>
<comment type="caution">
    <text evidence="2">The sequence shown here is derived from an EMBL/GenBank/DDBJ whole genome shotgun (WGS) entry which is preliminary data.</text>
</comment>
<evidence type="ECO:0000313" key="3">
    <source>
        <dbReference type="Proteomes" id="UP000693672"/>
    </source>
</evidence>